<evidence type="ECO:0000256" key="3">
    <source>
        <dbReference type="ARBA" id="ARBA00022448"/>
    </source>
</evidence>
<organism evidence="12 13">
    <name type="scientific">Pseudomonas poae</name>
    <dbReference type="NCBI Taxonomy" id="200451"/>
    <lineage>
        <taxon>Bacteria</taxon>
        <taxon>Pseudomonadati</taxon>
        <taxon>Pseudomonadota</taxon>
        <taxon>Gammaproteobacteria</taxon>
        <taxon>Pseudomonadales</taxon>
        <taxon>Pseudomonadaceae</taxon>
        <taxon>Pseudomonas</taxon>
    </lineage>
</organism>
<dbReference type="GO" id="GO:0098797">
    <property type="term" value="C:plasma membrane protein complex"/>
    <property type="evidence" value="ECO:0007669"/>
    <property type="project" value="TreeGrafter"/>
</dbReference>
<comment type="caution">
    <text evidence="12">The sequence shown here is derived from an EMBL/GenBank/DDBJ whole genome shotgun (WGS) entry which is preliminary data.</text>
</comment>
<keyword evidence="7" id="KW-0653">Protein transport</keyword>
<evidence type="ECO:0000256" key="8">
    <source>
        <dbReference type="ARBA" id="ARBA00022989"/>
    </source>
</evidence>
<dbReference type="PANTHER" id="PTHR33446:SF2">
    <property type="entry name" value="PROTEIN TONB"/>
    <property type="match status" value="1"/>
</dbReference>
<dbReference type="GO" id="GO:0031992">
    <property type="term" value="F:energy transducer activity"/>
    <property type="evidence" value="ECO:0007669"/>
    <property type="project" value="TreeGrafter"/>
</dbReference>
<sequence>MFRFFLTTVFTLVFLGAISGCSSTAEQEKTLSAGLVTHLNKFKSYPIASQLAGVEGTNQLRFTIDGDGNIVSYELVHSSGNADLDAATLGLIRRAQPLPKPPANLMKNGPITITAPFIYSLDGNI</sequence>
<dbReference type="SUPFAM" id="SSF74653">
    <property type="entry name" value="TolA/TonB C-terminal domain"/>
    <property type="match status" value="1"/>
</dbReference>
<keyword evidence="4" id="KW-1003">Cell membrane</keyword>
<feature type="chain" id="PRO_5042891219" evidence="10">
    <location>
        <begin position="26"/>
        <end position="125"/>
    </location>
</feature>
<dbReference type="Proteomes" id="UP000814126">
    <property type="component" value="Unassembled WGS sequence"/>
</dbReference>
<evidence type="ECO:0000256" key="1">
    <source>
        <dbReference type="ARBA" id="ARBA00004383"/>
    </source>
</evidence>
<dbReference type="NCBIfam" id="TIGR01352">
    <property type="entry name" value="tonB_Cterm"/>
    <property type="match status" value="1"/>
</dbReference>
<feature type="domain" description="TonB C-terminal" evidence="11">
    <location>
        <begin position="30"/>
        <end position="125"/>
    </location>
</feature>
<gene>
    <name evidence="12" type="ORF">GIV46_13585</name>
</gene>
<keyword evidence="6" id="KW-0812">Transmembrane</keyword>
<dbReference type="PANTHER" id="PTHR33446">
    <property type="entry name" value="PROTEIN TONB-RELATED"/>
    <property type="match status" value="1"/>
</dbReference>
<evidence type="ECO:0000259" key="11">
    <source>
        <dbReference type="PROSITE" id="PS52015"/>
    </source>
</evidence>
<dbReference type="InterPro" id="IPR037682">
    <property type="entry name" value="TonB_C"/>
</dbReference>
<dbReference type="PROSITE" id="PS51257">
    <property type="entry name" value="PROKAR_LIPOPROTEIN"/>
    <property type="match status" value="1"/>
</dbReference>
<evidence type="ECO:0000256" key="2">
    <source>
        <dbReference type="ARBA" id="ARBA00006555"/>
    </source>
</evidence>
<dbReference type="InterPro" id="IPR051045">
    <property type="entry name" value="TonB-dependent_transducer"/>
</dbReference>
<feature type="signal peptide" evidence="10">
    <location>
        <begin position="1"/>
        <end position="25"/>
    </location>
</feature>
<accession>A0AAP2S239</accession>
<dbReference type="Pfam" id="PF03544">
    <property type="entry name" value="TonB_C"/>
    <property type="match status" value="1"/>
</dbReference>
<keyword evidence="10" id="KW-0732">Signal</keyword>
<comment type="similarity">
    <text evidence="2">Belongs to the TonB family.</text>
</comment>
<dbReference type="GO" id="GO:0015031">
    <property type="term" value="P:protein transport"/>
    <property type="evidence" value="ECO:0007669"/>
    <property type="project" value="UniProtKB-KW"/>
</dbReference>
<keyword evidence="3" id="KW-0813">Transport</keyword>
<name>A0AAP2S239_9PSED</name>
<keyword evidence="9" id="KW-0472">Membrane</keyword>
<proteinExistence type="inferred from homology"/>
<dbReference type="EMBL" id="WJZX01000046">
    <property type="protein sequence ID" value="MCF5656046.1"/>
    <property type="molecule type" value="Genomic_DNA"/>
</dbReference>
<evidence type="ECO:0000313" key="12">
    <source>
        <dbReference type="EMBL" id="MCF5656046.1"/>
    </source>
</evidence>
<evidence type="ECO:0000256" key="6">
    <source>
        <dbReference type="ARBA" id="ARBA00022692"/>
    </source>
</evidence>
<protein>
    <submittedName>
        <fullName evidence="12">TonB family protein</fullName>
    </submittedName>
</protein>
<evidence type="ECO:0000256" key="4">
    <source>
        <dbReference type="ARBA" id="ARBA00022475"/>
    </source>
</evidence>
<evidence type="ECO:0000256" key="9">
    <source>
        <dbReference type="ARBA" id="ARBA00023136"/>
    </source>
</evidence>
<dbReference type="PROSITE" id="PS52015">
    <property type="entry name" value="TONB_CTD"/>
    <property type="match status" value="1"/>
</dbReference>
<comment type="subcellular location">
    <subcellularLocation>
        <location evidence="1">Cell inner membrane</location>
        <topology evidence="1">Single-pass membrane protein</topology>
        <orientation evidence="1">Periplasmic side</orientation>
    </subcellularLocation>
</comment>
<evidence type="ECO:0000256" key="7">
    <source>
        <dbReference type="ARBA" id="ARBA00022927"/>
    </source>
</evidence>
<evidence type="ECO:0000256" key="5">
    <source>
        <dbReference type="ARBA" id="ARBA00022519"/>
    </source>
</evidence>
<dbReference type="InterPro" id="IPR006260">
    <property type="entry name" value="TonB/TolA_C"/>
</dbReference>
<evidence type="ECO:0000256" key="10">
    <source>
        <dbReference type="SAM" id="SignalP"/>
    </source>
</evidence>
<keyword evidence="5" id="KW-0997">Cell inner membrane</keyword>
<keyword evidence="8" id="KW-1133">Transmembrane helix</keyword>
<dbReference type="GO" id="GO:0055085">
    <property type="term" value="P:transmembrane transport"/>
    <property type="evidence" value="ECO:0007669"/>
    <property type="project" value="InterPro"/>
</dbReference>
<dbReference type="Gene3D" id="3.30.1150.10">
    <property type="match status" value="1"/>
</dbReference>
<dbReference type="AlphaFoldDB" id="A0AAP2S239"/>
<reference evidence="12" key="1">
    <citation type="submission" date="2019-11" db="EMBL/GenBank/DDBJ databases">
        <title>Epiphytic Pseudomonas syringae from cherry orchards.</title>
        <authorList>
            <person name="Hulin M.T."/>
        </authorList>
    </citation>
    <scope>NUCLEOTIDE SEQUENCE</scope>
    <source>
        <strain evidence="12">PA-2-1F</strain>
    </source>
</reference>
<evidence type="ECO:0000313" key="13">
    <source>
        <dbReference type="Proteomes" id="UP000814126"/>
    </source>
</evidence>